<keyword evidence="7" id="KW-0106">Calcium</keyword>
<evidence type="ECO:0000256" key="2">
    <source>
        <dbReference type="ARBA" id="ARBA00004236"/>
    </source>
</evidence>
<evidence type="ECO:0000256" key="1">
    <source>
        <dbReference type="ARBA" id="ARBA00004123"/>
    </source>
</evidence>
<name>N1NF34_ARAIP</name>
<evidence type="ECO:0000256" key="7">
    <source>
        <dbReference type="ARBA" id="ARBA00022837"/>
    </source>
</evidence>
<evidence type="ECO:0000256" key="4">
    <source>
        <dbReference type="ARBA" id="ARBA00022475"/>
    </source>
</evidence>
<reference evidence="13" key="1">
    <citation type="journal article" date="2013" name="Ann. Bot.">
        <title>The repetitive component of the A genome of peanut (Arachis hypogaea) and its role in remodelling intergenic sequence space since its evolutionary divergence from the B genome.</title>
        <authorList>
            <person name="Bertioli D.J."/>
            <person name="Vidigal B."/>
            <person name="Nielen S."/>
            <person name="Ratnaparkhe M.B."/>
            <person name="Lee T.H."/>
            <person name="Leal-Bertioli S.C."/>
            <person name="Kim C."/>
            <person name="Guimaraes P.M."/>
            <person name="Seijo G."/>
            <person name="Schwarzacher T."/>
            <person name="Paterson A.H."/>
            <person name="Heslop-Harrison P."/>
            <person name="Araujo A.C."/>
        </authorList>
    </citation>
    <scope>NUCLEOTIDE SEQUENCE</scope>
</reference>
<dbReference type="GO" id="GO:0009738">
    <property type="term" value="P:abscisic acid-activated signaling pathway"/>
    <property type="evidence" value="ECO:0007669"/>
    <property type="project" value="UniProtKB-KW"/>
</dbReference>
<keyword evidence="9" id="KW-0472">Membrane</keyword>
<dbReference type="PROSITE" id="PS50004">
    <property type="entry name" value="C2"/>
    <property type="match status" value="1"/>
</dbReference>
<evidence type="ECO:0000256" key="8">
    <source>
        <dbReference type="ARBA" id="ARBA00023121"/>
    </source>
</evidence>
<keyword evidence="3" id="KW-0343">GTPase activation</keyword>
<dbReference type="InterPro" id="IPR035892">
    <property type="entry name" value="C2_domain_sf"/>
</dbReference>
<dbReference type="AlphaFoldDB" id="N1NF34"/>
<evidence type="ECO:0000256" key="3">
    <source>
        <dbReference type="ARBA" id="ARBA00022468"/>
    </source>
</evidence>
<dbReference type="SMART" id="SM00239">
    <property type="entry name" value="C2"/>
    <property type="match status" value="1"/>
</dbReference>
<sequence length="183" mass="20625">MDSILGLLKLRIKKGINLAVRDTSSSDPYVVANIGEQKLKTKVIKDNCNPEWNEELILSIKDINTPINLLKLFALKSVIKNKTIYDKDTLSSDDKMGEAIIELRPYLQCLVMGLERLPDGCVVKRIQPNRVNCLAEESSCIWQEGTIIQEMILRLKNVECGELVCEIEWVDVPGCKGLAELRP</sequence>
<dbReference type="PANTHER" id="PTHR45933">
    <property type="entry name" value="PROTEIN C2-DOMAIN ABA-RELATED 4"/>
    <property type="match status" value="1"/>
</dbReference>
<dbReference type="GO" id="GO:0008289">
    <property type="term" value="F:lipid binding"/>
    <property type="evidence" value="ECO:0007669"/>
    <property type="project" value="UniProtKB-KW"/>
</dbReference>
<proteinExistence type="inferred from homology"/>
<keyword evidence="6" id="KW-0479">Metal-binding</keyword>
<dbReference type="SUPFAM" id="SSF49562">
    <property type="entry name" value="C2 domain (Calcium/lipid-binding domain, CaLB)"/>
    <property type="match status" value="1"/>
</dbReference>
<keyword evidence="8" id="KW-0446">Lipid-binding</keyword>
<comment type="subcellular location">
    <subcellularLocation>
        <location evidence="2">Cell membrane</location>
    </subcellularLocation>
    <subcellularLocation>
        <location evidence="1">Nucleus</location>
    </subcellularLocation>
</comment>
<dbReference type="PANTHER" id="PTHR45933:SF12">
    <property type="entry name" value="PROTEIN C2-DOMAIN ABA-RELATED 9"/>
    <property type="match status" value="1"/>
</dbReference>
<evidence type="ECO:0000256" key="6">
    <source>
        <dbReference type="ARBA" id="ARBA00022723"/>
    </source>
</evidence>
<dbReference type="GO" id="GO:0005886">
    <property type="term" value="C:plasma membrane"/>
    <property type="evidence" value="ECO:0007669"/>
    <property type="project" value="UniProtKB-SubCell"/>
</dbReference>
<dbReference type="InterPro" id="IPR000008">
    <property type="entry name" value="C2_dom"/>
</dbReference>
<organism evidence="13">
    <name type="scientific">Arachis ipaensis</name>
    <name type="common">Wild peanut</name>
    <dbReference type="NCBI Taxonomy" id="130454"/>
    <lineage>
        <taxon>Eukaryota</taxon>
        <taxon>Viridiplantae</taxon>
        <taxon>Streptophyta</taxon>
        <taxon>Embryophyta</taxon>
        <taxon>Tracheophyta</taxon>
        <taxon>Spermatophyta</taxon>
        <taxon>Magnoliopsida</taxon>
        <taxon>eudicotyledons</taxon>
        <taxon>Gunneridae</taxon>
        <taxon>Pentapetalae</taxon>
        <taxon>rosids</taxon>
        <taxon>fabids</taxon>
        <taxon>Fabales</taxon>
        <taxon>Fabaceae</taxon>
        <taxon>Papilionoideae</taxon>
        <taxon>50 kb inversion clade</taxon>
        <taxon>dalbergioids sensu lato</taxon>
        <taxon>Dalbergieae</taxon>
        <taxon>Pterocarpus clade</taxon>
        <taxon>Arachis</taxon>
    </lineage>
</organism>
<gene>
    <name evidence="13" type="ORF">ARAX_AIPA147A20-007</name>
</gene>
<dbReference type="GO" id="GO:0046872">
    <property type="term" value="F:metal ion binding"/>
    <property type="evidence" value="ECO:0007669"/>
    <property type="project" value="UniProtKB-KW"/>
</dbReference>
<dbReference type="GO" id="GO:0005634">
    <property type="term" value="C:nucleus"/>
    <property type="evidence" value="ECO:0007669"/>
    <property type="project" value="UniProtKB-SubCell"/>
</dbReference>
<dbReference type="GO" id="GO:0005096">
    <property type="term" value="F:GTPase activator activity"/>
    <property type="evidence" value="ECO:0007669"/>
    <property type="project" value="UniProtKB-KW"/>
</dbReference>
<evidence type="ECO:0000259" key="12">
    <source>
        <dbReference type="PROSITE" id="PS50004"/>
    </source>
</evidence>
<dbReference type="Pfam" id="PF00168">
    <property type="entry name" value="C2"/>
    <property type="match status" value="1"/>
</dbReference>
<keyword evidence="4" id="KW-1003">Cell membrane</keyword>
<keyword evidence="5" id="KW-0938">Abscisic acid signaling pathway</keyword>
<dbReference type="Gene3D" id="2.60.40.150">
    <property type="entry name" value="C2 domain"/>
    <property type="match status" value="1"/>
</dbReference>
<keyword evidence="10" id="KW-0539">Nucleus</keyword>
<reference evidence="13" key="2">
    <citation type="submission" date="2013-04" db="EMBL/GenBank/DDBJ databases">
        <authorList>
            <person name="Bertioli D."/>
        </authorList>
    </citation>
    <scope>NUCLEOTIDE SEQUENCE</scope>
</reference>
<dbReference type="InterPro" id="IPR044562">
    <property type="entry name" value="CAR1-11"/>
</dbReference>
<feature type="domain" description="C2" evidence="12">
    <location>
        <begin position="1"/>
        <end position="122"/>
    </location>
</feature>
<evidence type="ECO:0000256" key="10">
    <source>
        <dbReference type="ARBA" id="ARBA00023242"/>
    </source>
</evidence>
<evidence type="ECO:0000313" key="13">
    <source>
        <dbReference type="EMBL" id="CCW28844.1"/>
    </source>
</evidence>
<dbReference type="EMBL" id="HF937575">
    <property type="protein sequence ID" value="CCW28844.1"/>
    <property type="molecule type" value="Genomic_DNA"/>
</dbReference>
<protein>
    <submittedName>
        <fullName evidence="13">Putative C2 domain contatining protein</fullName>
    </submittedName>
</protein>
<accession>N1NF34</accession>
<evidence type="ECO:0000256" key="11">
    <source>
        <dbReference type="ARBA" id="ARBA00024037"/>
    </source>
</evidence>
<evidence type="ECO:0000256" key="9">
    <source>
        <dbReference type="ARBA" id="ARBA00023136"/>
    </source>
</evidence>
<evidence type="ECO:0000256" key="5">
    <source>
        <dbReference type="ARBA" id="ARBA00022682"/>
    </source>
</evidence>
<comment type="similarity">
    <text evidence="11">Belongs to the plant CAR protein family.</text>
</comment>